<feature type="region of interest" description="Disordered" evidence="1">
    <location>
        <begin position="84"/>
        <end position="146"/>
    </location>
</feature>
<name>A0A3N4HHA2_ASCIM</name>
<dbReference type="Proteomes" id="UP000275078">
    <property type="component" value="Unassembled WGS sequence"/>
</dbReference>
<dbReference type="EMBL" id="ML119822">
    <property type="protein sequence ID" value="RPA73415.1"/>
    <property type="molecule type" value="Genomic_DNA"/>
</dbReference>
<evidence type="ECO:0000313" key="3">
    <source>
        <dbReference type="Proteomes" id="UP000275078"/>
    </source>
</evidence>
<gene>
    <name evidence="2" type="ORF">BJ508DRAFT_381083</name>
</gene>
<evidence type="ECO:0000256" key="1">
    <source>
        <dbReference type="SAM" id="MobiDB-lite"/>
    </source>
</evidence>
<keyword evidence="3" id="KW-1185">Reference proteome</keyword>
<feature type="compositionally biased region" description="Polar residues" evidence="1">
    <location>
        <begin position="84"/>
        <end position="95"/>
    </location>
</feature>
<evidence type="ECO:0000313" key="2">
    <source>
        <dbReference type="EMBL" id="RPA73415.1"/>
    </source>
</evidence>
<feature type="compositionally biased region" description="Low complexity" evidence="1">
    <location>
        <begin position="107"/>
        <end position="143"/>
    </location>
</feature>
<accession>A0A3N4HHA2</accession>
<proteinExistence type="predicted"/>
<protein>
    <submittedName>
        <fullName evidence="2">Uncharacterized protein</fullName>
    </submittedName>
</protein>
<feature type="compositionally biased region" description="Low complexity" evidence="1">
    <location>
        <begin position="19"/>
        <end position="35"/>
    </location>
</feature>
<reference evidence="2 3" key="1">
    <citation type="journal article" date="2018" name="Nat. Ecol. Evol.">
        <title>Pezizomycetes genomes reveal the molecular basis of ectomycorrhizal truffle lifestyle.</title>
        <authorList>
            <person name="Murat C."/>
            <person name="Payen T."/>
            <person name="Noel B."/>
            <person name="Kuo A."/>
            <person name="Morin E."/>
            <person name="Chen J."/>
            <person name="Kohler A."/>
            <person name="Krizsan K."/>
            <person name="Balestrini R."/>
            <person name="Da Silva C."/>
            <person name="Montanini B."/>
            <person name="Hainaut M."/>
            <person name="Levati E."/>
            <person name="Barry K.W."/>
            <person name="Belfiori B."/>
            <person name="Cichocki N."/>
            <person name="Clum A."/>
            <person name="Dockter R.B."/>
            <person name="Fauchery L."/>
            <person name="Guy J."/>
            <person name="Iotti M."/>
            <person name="Le Tacon F."/>
            <person name="Lindquist E.A."/>
            <person name="Lipzen A."/>
            <person name="Malagnac F."/>
            <person name="Mello A."/>
            <person name="Molinier V."/>
            <person name="Miyauchi S."/>
            <person name="Poulain J."/>
            <person name="Riccioni C."/>
            <person name="Rubini A."/>
            <person name="Sitrit Y."/>
            <person name="Splivallo R."/>
            <person name="Traeger S."/>
            <person name="Wang M."/>
            <person name="Zifcakova L."/>
            <person name="Wipf D."/>
            <person name="Zambonelli A."/>
            <person name="Paolocci F."/>
            <person name="Nowrousian M."/>
            <person name="Ottonello S."/>
            <person name="Baldrian P."/>
            <person name="Spatafora J.W."/>
            <person name="Henrissat B."/>
            <person name="Nagy L.G."/>
            <person name="Aury J.M."/>
            <person name="Wincker P."/>
            <person name="Grigoriev I.V."/>
            <person name="Bonfante P."/>
            <person name="Martin F.M."/>
        </authorList>
    </citation>
    <scope>NUCLEOTIDE SEQUENCE [LARGE SCALE GENOMIC DNA]</scope>
    <source>
        <strain evidence="2 3">RN42</strain>
    </source>
</reference>
<organism evidence="2 3">
    <name type="scientific">Ascobolus immersus RN42</name>
    <dbReference type="NCBI Taxonomy" id="1160509"/>
    <lineage>
        <taxon>Eukaryota</taxon>
        <taxon>Fungi</taxon>
        <taxon>Dikarya</taxon>
        <taxon>Ascomycota</taxon>
        <taxon>Pezizomycotina</taxon>
        <taxon>Pezizomycetes</taxon>
        <taxon>Pezizales</taxon>
        <taxon>Ascobolaceae</taxon>
        <taxon>Ascobolus</taxon>
    </lineage>
</organism>
<dbReference type="AlphaFoldDB" id="A0A3N4HHA2"/>
<sequence length="472" mass="51972">MMSTSLAASARRFDDLAISPFTGTTTPQSSQTNTPLLHHQGATSRDNSRQINGVIHGAVNSGTCQHIHIYATQVNFNESFTNVTQLPQSPTSTPKHQVVADDRQEATSRTATQQTTSTLRSQSSELSRSTTTDNGNPNTTDNNLPISHNTFKSTCQCVTSYSTDSCTYAYARPTAAKVRRQLEAIGVDGVVDTLNIIVDKLEPLTNPDHLLNLALNPRHVILELLAHGGLAQWLPLIPLRLWLRTANSILKKADGCISWKRGIELEFVYISQVLQLIREFTTKSGSKTLSLDYWPRSDASQNENAHEKFNRLSARLGALKTQINHQHCYNYSKIIEAFLPQGSEYAERILKEHPKDIAALLRALHPEELEGSERKHLQAAGSDLVSFTRTRAFFGSVSSTAGDIVYVNVVDGHRNIDASIAARQSLAVGSIRSACCLCRGGRYRFLRRDSSAFSTSSESATDSTSDWTQGIV</sequence>
<feature type="region of interest" description="Disordered" evidence="1">
    <location>
        <begin position="19"/>
        <end position="47"/>
    </location>
</feature>